<dbReference type="EMBL" id="LHYH01000006">
    <property type="protein sequence ID" value="KXB07305.1"/>
    <property type="molecule type" value="Genomic_DNA"/>
</dbReference>
<evidence type="ECO:0000313" key="1">
    <source>
        <dbReference type="EMBL" id="KXB07305.1"/>
    </source>
</evidence>
<proteinExistence type="predicted"/>
<dbReference type="AlphaFoldDB" id="A0A133VLH2"/>
<sequence>MDSIELNFWGGNASKSLIESKVKNNALRFLYQAVNGSFPDVVGPVSTGNYTFDVQVTAERVKK</sequence>
<name>A0A133VLH2_9EURY</name>
<accession>A0A133VLH2</accession>
<comment type="caution">
    <text evidence="1">The sequence shown here is derived from an EMBL/GenBank/DDBJ whole genome shotgun (WGS) entry which is preliminary data.</text>
</comment>
<evidence type="ECO:0000313" key="2">
    <source>
        <dbReference type="Proteomes" id="UP000070504"/>
    </source>
</evidence>
<organism evidence="1 2">
    <name type="scientific">candidate division MSBL1 archaeon SCGC-AAA382K21</name>
    <dbReference type="NCBI Taxonomy" id="1698283"/>
    <lineage>
        <taxon>Archaea</taxon>
        <taxon>Methanobacteriati</taxon>
        <taxon>Methanobacteriota</taxon>
        <taxon>candidate division MSBL1</taxon>
    </lineage>
</organism>
<protein>
    <submittedName>
        <fullName evidence="1">Uncharacterized protein</fullName>
    </submittedName>
</protein>
<keyword evidence="2" id="KW-1185">Reference proteome</keyword>
<dbReference type="Proteomes" id="UP000070504">
    <property type="component" value="Unassembled WGS sequence"/>
</dbReference>
<gene>
    <name evidence="1" type="ORF">AKJ54_00430</name>
</gene>
<reference evidence="1 2" key="1">
    <citation type="journal article" date="2016" name="Sci. Rep.">
        <title>Metabolic traits of an uncultured archaeal lineage -MSBL1- from brine pools of the Red Sea.</title>
        <authorList>
            <person name="Mwirichia R."/>
            <person name="Alam I."/>
            <person name="Rashid M."/>
            <person name="Vinu M."/>
            <person name="Ba-Alawi W."/>
            <person name="Anthony Kamau A."/>
            <person name="Kamanda Ngugi D."/>
            <person name="Goker M."/>
            <person name="Klenk H.P."/>
            <person name="Bajic V."/>
            <person name="Stingl U."/>
        </authorList>
    </citation>
    <scope>NUCLEOTIDE SEQUENCE [LARGE SCALE GENOMIC DNA]</scope>
    <source>
        <strain evidence="1">SCGC-AAA382K21</strain>
    </source>
</reference>